<accession>A0ACA9K250</accession>
<organism evidence="1 2">
    <name type="scientific">Scutellospora calospora</name>
    <dbReference type="NCBI Taxonomy" id="85575"/>
    <lineage>
        <taxon>Eukaryota</taxon>
        <taxon>Fungi</taxon>
        <taxon>Fungi incertae sedis</taxon>
        <taxon>Mucoromycota</taxon>
        <taxon>Glomeromycotina</taxon>
        <taxon>Glomeromycetes</taxon>
        <taxon>Diversisporales</taxon>
        <taxon>Gigasporaceae</taxon>
        <taxon>Scutellospora</taxon>
    </lineage>
</organism>
<gene>
    <name evidence="1" type="ORF">SCALOS_LOCUS1001</name>
</gene>
<evidence type="ECO:0000313" key="2">
    <source>
        <dbReference type="Proteomes" id="UP000789860"/>
    </source>
</evidence>
<name>A0ACA9K250_9GLOM</name>
<keyword evidence="2" id="KW-1185">Reference proteome</keyword>
<protein>
    <submittedName>
        <fullName evidence="1">5427_t:CDS:1</fullName>
    </submittedName>
</protein>
<reference evidence="1" key="1">
    <citation type="submission" date="2021-06" db="EMBL/GenBank/DDBJ databases">
        <authorList>
            <person name="Kallberg Y."/>
            <person name="Tangrot J."/>
            <person name="Rosling A."/>
        </authorList>
    </citation>
    <scope>NUCLEOTIDE SEQUENCE</scope>
    <source>
        <strain evidence="1">AU212A</strain>
    </source>
</reference>
<proteinExistence type="predicted"/>
<sequence length="873" mass="97679">MYQNSWWSFSFIKPSVSKDSKDNIHPVVEVSEDNIHLVAEVSEDNILSVAEVSEVNQYQIMSSDDSSPNTGKNSLIKDANIEKKRRRKIRKLIYSSSQEEIILNSDSDMVYTEKRTVYMIRKNSDEKSTPSNRNSWWLFGYGGEKTAESVDQVTSSDTINIKYEERMSETLKINIVDNPSNLTEQITKYDTSGLKNSTTNDVSSASERRNSPSLERIKKPSSETKRRSLLGTWLYSTSDLSENTGENEDIKASDVTPSTQTIPKSASSPDLSTSPVSNLTTSSVSNSKQSTIPNLPSKVDHSTSIPINNTPPPSSQGSTKSYTSSPSPSLYSSSKNPVSNQRLNIKNPPNPLVQTLPENRSSWLHFFASGPPARSGISKIKQKPDVKLISDVESGSPGETPEMTVINNTTLNELDKKVPTSNSSPKLKPSTVKPVPVSIVLPKFDESAINTPLRHPDSPVQKALHTINSYFFPPDKPRDGTLNKWLDEITRSTIDVKRIAIIGVHGWFPARYIRAIVGEPTGTSPKFCDMMSKAVLDYLSQYNISLPNDAITCIPLEGEGTIETREALLHKNLLYNKTWCEALALADVIFIATHSQGTPVSTILLSRLIKEHLVNPRKQRICMLAMAGISHGPFPYLMDHYIIKYFVGAGRNPDVDASRELFEFMDSESTVAKKYREALNVVTQNGVKLVYVASMDDQVVPLYSGIFVGIDHPSIIRAIYVDGPLYQENDFLINLIIFAIKLRNAGISDHGLITQLSEVIVGSLYGEGHSTLYNEIDVYTFAVRYLFEAPSVKTSQVNLKKFQAQQKNNPYYLPWSVRGILEDQSVTKNPYFANEVNKLKKLYEDWDPSSKALKELKFRLEPFRDILLGKWKF</sequence>
<dbReference type="EMBL" id="CAJVPM010000579">
    <property type="protein sequence ID" value="CAG8447303.1"/>
    <property type="molecule type" value="Genomic_DNA"/>
</dbReference>
<comment type="caution">
    <text evidence="1">The sequence shown here is derived from an EMBL/GenBank/DDBJ whole genome shotgun (WGS) entry which is preliminary data.</text>
</comment>
<dbReference type="Proteomes" id="UP000789860">
    <property type="component" value="Unassembled WGS sequence"/>
</dbReference>
<evidence type="ECO:0000313" key="1">
    <source>
        <dbReference type="EMBL" id="CAG8447303.1"/>
    </source>
</evidence>